<evidence type="ECO:0000313" key="3">
    <source>
        <dbReference type="EMBL" id="MBZ5709644.1"/>
    </source>
</evidence>
<evidence type="ECO:0000256" key="1">
    <source>
        <dbReference type="SAM" id="MobiDB-lite"/>
    </source>
</evidence>
<name>A0ABS7TN44_9BACT</name>
<dbReference type="EMBL" id="JAIRAU010000008">
    <property type="protein sequence ID" value="MBZ5709644.1"/>
    <property type="molecule type" value="Genomic_DNA"/>
</dbReference>
<dbReference type="RefSeq" id="WP_224191419.1">
    <property type="nucleotide sequence ID" value="NZ_JAIRAU010000008.1"/>
</dbReference>
<accession>A0ABS7TN44</accession>
<evidence type="ECO:0000259" key="2">
    <source>
        <dbReference type="Pfam" id="PF13411"/>
    </source>
</evidence>
<dbReference type="InterPro" id="IPR009061">
    <property type="entry name" value="DNA-bd_dom_put_sf"/>
</dbReference>
<evidence type="ECO:0000313" key="4">
    <source>
        <dbReference type="Proteomes" id="UP001139031"/>
    </source>
</evidence>
<dbReference type="Proteomes" id="UP001139031">
    <property type="component" value="Unassembled WGS sequence"/>
</dbReference>
<dbReference type="Gene3D" id="1.10.1660.10">
    <property type="match status" value="1"/>
</dbReference>
<comment type="caution">
    <text evidence="3">The sequence shown here is derived from an EMBL/GenBank/DDBJ whole genome shotgun (WGS) entry which is preliminary data.</text>
</comment>
<dbReference type="SUPFAM" id="SSF46955">
    <property type="entry name" value="Putative DNA-binding domain"/>
    <property type="match status" value="1"/>
</dbReference>
<feature type="region of interest" description="Disordered" evidence="1">
    <location>
        <begin position="92"/>
        <end position="130"/>
    </location>
</feature>
<dbReference type="Pfam" id="PF13411">
    <property type="entry name" value="MerR_1"/>
    <property type="match status" value="1"/>
</dbReference>
<dbReference type="InterPro" id="IPR000551">
    <property type="entry name" value="MerR-type_HTH_dom"/>
</dbReference>
<gene>
    <name evidence="3" type="ORF">K7C98_10255</name>
</gene>
<reference evidence="3" key="1">
    <citation type="submission" date="2021-08" db="EMBL/GenBank/DDBJ databases">
        <authorList>
            <person name="Stevens D.C."/>
        </authorList>
    </citation>
    <scope>NUCLEOTIDE SEQUENCE</scope>
    <source>
        <strain evidence="3">DSM 53165</strain>
    </source>
</reference>
<keyword evidence="4" id="KW-1185">Reference proteome</keyword>
<sequence length="130" mass="14466">MTEDPKPLGKDYATTDEVSAVAGVERTALYEWLREGLLPRPRTSGGRGIIAKWPMITLELAKFVRSQRELAFGLPEIRPRILQAFGEQILEVLPEPRGPRRRAQGGDKRTDPRGNQTARTPGKCRSTAGE</sequence>
<protein>
    <submittedName>
        <fullName evidence="3">Helix-turn-helix domain-containing protein</fullName>
    </submittedName>
</protein>
<organism evidence="3 4">
    <name type="scientific">Nannocystis pusilla</name>
    <dbReference type="NCBI Taxonomy" id="889268"/>
    <lineage>
        <taxon>Bacteria</taxon>
        <taxon>Pseudomonadati</taxon>
        <taxon>Myxococcota</taxon>
        <taxon>Polyangia</taxon>
        <taxon>Nannocystales</taxon>
        <taxon>Nannocystaceae</taxon>
        <taxon>Nannocystis</taxon>
    </lineage>
</organism>
<proteinExistence type="predicted"/>
<feature type="domain" description="HTH merR-type" evidence="2">
    <location>
        <begin position="14"/>
        <end position="78"/>
    </location>
</feature>